<sequence length="231" mass="26544">MNVIAVFFIGLASGWVLEFLFDWWFWGRRNRSLAAQLDTCRLNVRASQKKAVEAQAMVAQHLEKEDECRKCQYDLIDQIDKQNHLERISEKLSSELKASRQRIGRLNRQITELRAERDHLGDTLETVNQWVETSMRRRVWDTASWQDRIRRSSRRPVAYTRSLAATAASPIARAAEQFSGGVSSVKMQFGRGRHLSWPGRLLNRGYCALRELVGMVNKKAPLPGSCSIRGK</sequence>
<evidence type="ECO:0000313" key="4">
    <source>
        <dbReference type="Proteomes" id="UP000427906"/>
    </source>
</evidence>
<keyword evidence="2" id="KW-0812">Transmembrane</keyword>
<proteinExistence type="predicted"/>
<dbReference type="KEGG" id="dalk:DSCA_55890"/>
<dbReference type="Proteomes" id="UP000427906">
    <property type="component" value="Chromosome"/>
</dbReference>
<keyword evidence="1" id="KW-0175">Coiled coil</keyword>
<dbReference type="EMBL" id="AP021874">
    <property type="protein sequence ID" value="BBO71659.1"/>
    <property type="molecule type" value="Genomic_DNA"/>
</dbReference>
<keyword evidence="2" id="KW-1133">Transmembrane helix</keyword>
<feature type="coiled-coil region" evidence="1">
    <location>
        <begin position="89"/>
        <end position="123"/>
    </location>
</feature>
<protein>
    <submittedName>
        <fullName evidence="3">Uncharacterized protein</fullName>
    </submittedName>
</protein>
<reference evidence="3 4" key="1">
    <citation type="submission" date="2019-11" db="EMBL/GenBank/DDBJ databases">
        <title>Comparative genomics of hydrocarbon-degrading Desulfosarcina strains.</title>
        <authorList>
            <person name="Watanabe M."/>
            <person name="Kojima H."/>
            <person name="Fukui M."/>
        </authorList>
    </citation>
    <scope>NUCLEOTIDE SEQUENCE [LARGE SCALE GENOMIC DNA]</scope>
    <source>
        <strain evidence="3 4">PL12</strain>
    </source>
</reference>
<organism evidence="3 4">
    <name type="scientific">Desulfosarcina alkanivorans</name>
    <dbReference type="NCBI Taxonomy" id="571177"/>
    <lineage>
        <taxon>Bacteria</taxon>
        <taxon>Pseudomonadati</taxon>
        <taxon>Thermodesulfobacteriota</taxon>
        <taxon>Desulfobacteria</taxon>
        <taxon>Desulfobacterales</taxon>
        <taxon>Desulfosarcinaceae</taxon>
        <taxon>Desulfosarcina</taxon>
    </lineage>
</organism>
<name>A0A5K7YUG4_9BACT</name>
<evidence type="ECO:0000256" key="2">
    <source>
        <dbReference type="SAM" id="Phobius"/>
    </source>
</evidence>
<feature type="transmembrane region" description="Helical" evidence="2">
    <location>
        <begin position="6"/>
        <end position="26"/>
    </location>
</feature>
<accession>A0A5K7YUG4</accession>
<dbReference type="RefSeq" id="WP_155319460.1">
    <property type="nucleotide sequence ID" value="NZ_AP021874.1"/>
</dbReference>
<keyword evidence="2" id="KW-0472">Membrane</keyword>
<gene>
    <name evidence="3" type="ORF">DSCA_55890</name>
</gene>
<dbReference type="AlphaFoldDB" id="A0A5K7YUG4"/>
<evidence type="ECO:0000313" key="3">
    <source>
        <dbReference type="EMBL" id="BBO71659.1"/>
    </source>
</evidence>
<keyword evidence="4" id="KW-1185">Reference proteome</keyword>
<evidence type="ECO:0000256" key="1">
    <source>
        <dbReference type="SAM" id="Coils"/>
    </source>
</evidence>